<comment type="subcellular location">
    <subcellularLocation>
        <location evidence="1">Membrane</location>
        <topology evidence="1">Lipid-anchor</topology>
        <topology evidence="1">GPI-anchor</topology>
    </subcellularLocation>
    <subcellularLocation>
        <location evidence="2">Secreted</location>
    </subcellularLocation>
</comment>
<evidence type="ECO:0000256" key="2">
    <source>
        <dbReference type="ARBA" id="ARBA00004613"/>
    </source>
</evidence>
<name>A0ABQ8WXN7_PENCH</name>
<evidence type="ECO:0000256" key="1">
    <source>
        <dbReference type="ARBA" id="ARBA00004589"/>
    </source>
</evidence>
<sequence length="176" mass="17790">MRFSSLAVLSLASAAVAADLKTWNDVVGDVPSCIKTCLDTFYSSAGLEDKCGSPDSADVTCVCGMSGSASDYQDDATKLSSCIQDKCETSELADAVSSLKGFMERFQSLEGECEGSSSSSSSSSSGSKKGSSDSESESETSSESESDSESNGAGSLVPGFNAMIASGALLLVGAAL</sequence>
<evidence type="ECO:0000256" key="3">
    <source>
        <dbReference type="ARBA" id="ARBA00010031"/>
    </source>
</evidence>
<reference evidence="13 14" key="1">
    <citation type="journal article" date="2023" name="IMA Fungus">
        <title>Comparative genomic study of the Penicillium genus elucidates a diverse pangenome and 15 lateral gene transfer events.</title>
        <authorList>
            <person name="Petersen C."/>
            <person name="Sorensen T."/>
            <person name="Nielsen M.R."/>
            <person name="Sondergaard T.E."/>
            <person name="Sorensen J.L."/>
            <person name="Fitzpatrick D.A."/>
            <person name="Frisvad J.C."/>
            <person name="Nielsen K.L."/>
        </authorList>
    </citation>
    <scope>NUCLEOTIDE SEQUENCE [LARGE SCALE GENOMIC DNA]</scope>
    <source>
        <strain evidence="13 14">IBT 3361</strain>
    </source>
</reference>
<keyword evidence="9" id="KW-0349">Heme</keyword>
<feature type="region of interest" description="Disordered" evidence="10">
    <location>
        <begin position="111"/>
        <end position="157"/>
    </location>
</feature>
<dbReference type="Proteomes" id="UP001220256">
    <property type="component" value="Unassembled WGS sequence"/>
</dbReference>
<gene>
    <name evidence="13" type="ORF">N7505_000806</name>
</gene>
<comment type="similarity">
    <text evidence="3">Belongs to the RBT5 family.</text>
</comment>
<feature type="binding site" description="axial binding residue" evidence="9">
    <location>
        <position position="58"/>
    </location>
    <ligand>
        <name>heme</name>
        <dbReference type="ChEBI" id="CHEBI:30413"/>
    </ligand>
    <ligandPart>
        <name>Fe</name>
        <dbReference type="ChEBI" id="CHEBI:18248"/>
    </ligandPart>
</feature>
<keyword evidence="9" id="KW-0408">Iron</keyword>
<evidence type="ECO:0000256" key="11">
    <source>
        <dbReference type="SAM" id="SignalP"/>
    </source>
</evidence>
<feature type="compositionally biased region" description="Acidic residues" evidence="10">
    <location>
        <begin position="134"/>
        <end position="148"/>
    </location>
</feature>
<feature type="compositionally biased region" description="Low complexity" evidence="10">
    <location>
        <begin position="111"/>
        <end position="129"/>
    </location>
</feature>
<organism evidence="13 14">
    <name type="scientific">Penicillium chrysogenum</name>
    <name type="common">Penicillium notatum</name>
    <dbReference type="NCBI Taxonomy" id="5076"/>
    <lineage>
        <taxon>Eukaryota</taxon>
        <taxon>Fungi</taxon>
        <taxon>Dikarya</taxon>
        <taxon>Ascomycota</taxon>
        <taxon>Pezizomycotina</taxon>
        <taxon>Eurotiomycetes</taxon>
        <taxon>Eurotiomycetidae</taxon>
        <taxon>Eurotiales</taxon>
        <taxon>Aspergillaceae</taxon>
        <taxon>Penicillium</taxon>
        <taxon>Penicillium chrysogenum species complex</taxon>
    </lineage>
</organism>
<dbReference type="InterPro" id="IPR008427">
    <property type="entry name" value="Extracellular_membr_CFEM_dom"/>
</dbReference>
<keyword evidence="6 11" id="KW-0732">Signal</keyword>
<keyword evidence="4" id="KW-0964">Secreted</keyword>
<protein>
    <recommendedName>
        <fullName evidence="12">CFEM domain-containing protein</fullName>
    </recommendedName>
</protein>
<keyword evidence="5" id="KW-0325">Glycoprotein</keyword>
<evidence type="ECO:0000256" key="4">
    <source>
        <dbReference type="ARBA" id="ARBA00022525"/>
    </source>
</evidence>
<keyword evidence="5" id="KW-0336">GPI-anchor</keyword>
<feature type="chain" id="PRO_5047284299" description="CFEM domain-containing protein" evidence="11">
    <location>
        <begin position="18"/>
        <end position="176"/>
    </location>
</feature>
<proteinExistence type="inferred from homology"/>
<evidence type="ECO:0000256" key="5">
    <source>
        <dbReference type="ARBA" id="ARBA00022622"/>
    </source>
</evidence>
<comment type="caution">
    <text evidence="9">Lacks conserved residue(s) required for the propagation of feature annotation.</text>
</comment>
<keyword evidence="8" id="KW-0449">Lipoprotein</keyword>
<dbReference type="PROSITE" id="PS52012">
    <property type="entry name" value="CFEM"/>
    <property type="match status" value="1"/>
</dbReference>
<evidence type="ECO:0000256" key="9">
    <source>
        <dbReference type="PROSITE-ProRule" id="PRU01356"/>
    </source>
</evidence>
<evidence type="ECO:0000313" key="13">
    <source>
        <dbReference type="EMBL" id="KAJ5282826.1"/>
    </source>
</evidence>
<evidence type="ECO:0000256" key="8">
    <source>
        <dbReference type="ARBA" id="ARBA00023288"/>
    </source>
</evidence>
<evidence type="ECO:0000256" key="10">
    <source>
        <dbReference type="SAM" id="MobiDB-lite"/>
    </source>
</evidence>
<evidence type="ECO:0000259" key="12">
    <source>
        <dbReference type="PROSITE" id="PS52012"/>
    </source>
</evidence>
<keyword evidence="14" id="KW-1185">Reference proteome</keyword>
<keyword evidence="5" id="KW-0472">Membrane</keyword>
<evidence type="ECO:0000256" key="6">
    <source>
        <dbReference type="ARBA" id="ARBA00022729"/>
    </source>
</evidence>
<feature type="signal peptide" evidence="11">
    <location>
        <begin position="1"/>
        <end position="17"/>
    </location>
</feature>
<keyword evidence="7" id="KW-1015">Disulfide bond</keyword>
<evidence type="ECO:0000256" key="7">
    <source>
        <dbReference type="ARBA" id="ARBA00023157"/>
    </source>
</evidence>
<keyword evidence="9" id="KW-0479">Metal-binding</keyword>
<comment type="caution">
    <text evidence="13">The sequence shown here is derived from an EMBL/GenBank/DDBJ whole genome shotgun (WGS) entry which is preliminary data.</text>
</comment>
<feature type="domain" description="CFEM" evidence="12">
    <location>
        <begin position="1"/>
        <end position="140"/>
    </location>
</feature>
<accession>A0ABQ8WXN7</accession>
<dbReference type="EMBL" id="JAPVEB010000001">
    <property type="protein sequence ID" value="KAJ5282826.1"/>
    <property type="molecule type" value="Genomic_DNA"/>
</dbReference>
<evidence type="ECO:0000313" key="14">
    <source>
        <dbReference type="Proteomes" id="UP001220256"/>
    </source>
</evidence>